<gene>
    <name evidence="2" type="ORF">HCR_18150</name>
</gene>
<keyword evidence="1" id="KW-0812">Transmembrane</keyword>
<dbReference type="InterPro" id="IPR012902">
    <property type="entry name" value="N_methyl_site"/>
</dbReference>
<dbReference type="Pfam" id="PF07963">
    <property type="entry name" value="N_methyl"/>
    <property type="match status" value="1"/>
</dbReference>
<evidence type="ECO:0000313" key="2">
    <source>
        <dbReference type="EMBL" id="BDY13503.1"/>
    </source>
</evidence>
<dbReference type="EMBL" id="AP027370">
    <property type="protein sequence ID" value="BDY13503.1"/>
    <property type="molecule type" value="Genomic_DNA"/>
</dbReference>
<organism evidence="2 3">
    <name type="scientific">Hydrogenimonas cancrithermarum</name>
    <dbReference type="NCBI Taxonomy" id="2993563"/>
    <lineage>
        <taxon>Bacteria</taxon>
        <taxon>Pseudomonadati</taxon>
        <taxon>Campylobacterota</taxon>
        <taxon>Epsilonproteobacteria</taxon>
        <taxon>Campylobacterales</taxon>
        <taxon>Hydrogenimonadaceae</taxon>
        <taxon>Hydrogenimonas</taxon>
    </lineage>
</organism>
<dbReference type="NCBIfam" id="TIGR02532">
    <property type="entry name" value="IV_pilin_GFxxxE"/>
    <property type="match status" value="1"/>
</dbReference>
<keyword evidence="1" id="KW-0472">Membrane</keyword>
<evidence type="ECO:0008006" key="4">
    <source>
        <dbReference type="Google" id="ProtNLM"/>
    </source>
</evidence>
<name>A0ABN6WWU8_9BACT</name>
<keyword evidence="1" id="KW-1133">Transmembrane helix</keyword>
<feature type="transmembrane region" description="Helical" evidence="1">
    <location>
        <begin position="6"/>
        <end position="30"/>
    </location>
</feature>
<accession>A0ABN6WWU8</accession>
<keyword evidence="3" id="KW-1185">Reference proteome</keyword>
<evidence type="ECO:0000256" key="1">
    <source>
        <dbReference type="SAM" id="Phobius"/>
    </source>
</evidence>
<reference evidence="2 3" key="1">
    <citation type="submission" date="2023-03" db="EMBL/GenBank/DDBJ databases">
        <title>Description of Hydrogenimonas sp. ISO32.</title>
        <authorList>
            <person name="Mino S."/>
            <person name="Fukazawa S."/>
            <person name="Sawabe T."/>
        </authorList>
    </citation>
    <scope>NUCLEOTIDE SEQUENCE [LARGE SCALE GENOMIC DNA]</scope>
    <source>
        <strain evidence="2 3">ISO32</strain>
    </source>
</reference>
<evidence type="ECO:0000313" key="3">
    <source>
        <dbReference type="Proteomes" id="UP001321445"/>
    </source>
</evidence>
<sequence length="236" mass="26186">MVRRGFSFIELIVSIVVIGIVFMSVPLILVETQRSNAFSIQQEGIMAGVTTLVNILGHRWDEADTNQTLNGGFAKVCDVLNGAGDLNRTLLDPNRRKGHFKGEYRRKFFDFTYYRVSPPGLTFATLPANLGPDADDGGIFDDIDDFNAQASSLTGGQAQDYKLGYTIDTTVYYISDAFNYHESPQPAVWAIPNTDIGRMTNIKMVKTAVVSSEGTINLYAFSSNIGEYKILHRTFE</sequence>
<dbReference type="Proteomes" id="UP001321445">
    <property type="component" value="Chromosome"/>
</dbReference>
<dbReference type="RefSeq" id="WP_286336453.1">
    <property type="nucleotide sequence ID" value="NZ_AP027370.1"/>
</dbReference>
<protein>
    <recommendedName>
        <fullName evidence="4">Type II secretion system protein</fullName>
    </recommendedName>
</protein>
<proteinExistence type="predicted"/>